<evidence type="ECO:0000256" key="1">
    <source>
        <dbReference type="SAM" id="MobiDB-lite"/>
    </source>
</evidence>
<name>A0A0D6JBX0_9HYPH</name>
<organism evidence="2 3">
    <name type="scientific">Candidatus Filomicrobium marinum</name>
    <dbReference type="NCBI Taxonomy" id="1608628"/>
    <lineage>
        <taxon>Bacteria</taxon>
        <taxon>Pseudomonadati</taxon>
        <taxon>Pseudomonadota</taxon>
        <taxon>Alphaproteobacteria</taxon>
        <taxon>Hyphomicrobiales</taxon>
        <taxon>Hyphomicrobiaceae</taxon>
        <taxon>Filomicrobium</taxon>
    </lineage>
</organism>
<dbReference type="Proteomes" id="UP000033187">
    <property type="component" value="Chromosome 1"/>
</dbReference>
<dbReference type="KEGG" id="fil:BN1229_v1_0903"/>
<evidence type="ECO:0000313" key="3">
    <source>
        <dbReference type="Proteomes" id="UP000033187"/>
    </source>
</evidence>
<accession>A0A0D6JBX0</accession>
<protein>
    <submittedName>
        <fullName evidence="2">Uncharacterized protein</fullName>
    </submittedName>
</protein>
<gene>
    <name evidence="2" type="ORF">YBN1229_v1_0907</name>
</gene>
<evidence type="ECO:0000313" key="2">
    <source>
        <dbReference type="EMBL" id="CPR16657.1"/>
    </source>
</evidence>
<sequence length="59" mass="6800">MPIVRRAMRHASHAFIHAALMDGARFSDGKTHGLGQFKRQRQGTGRQDQKGRARLFRWP</sequence>
<dbReference type="EMBL" id="LN829119">
    <property type="protein sequence ID" value="CPR16657.1"/>
    <property type="molecule type" value="Genomic_DNA"/>
</dbReference>
<dbReference type="AlphaFoldDB" id="A0A0D6JBX0"/>
<keyword evidence="3" id="KW-1185">Reference proteome</keyword>
<feature type="region of interest" description="Disordered" evidence="1">
    <location>
        <begin position="31"/>
        <end position="59"/>
    </location>
</feature>
<reference evidence="3" key="1">
    <citation type="submission" date="2015-02" db="EMBL/GenBank/DDBJ databases">
        <authorList>
            <person name="Chooi Y.-H."/>
        </authorList>
    </citation>
    <scope>NUCLEOTIDE SEQUENCE [LARGE SCALE GENOMIC DNA]</scope>
    <source>
        <strain evidence="3">strain Y</strain>
    </source>
</reference>
<dbReference type="KEGG" id="fiy:BN1229_v1_0907"/>
<proteinExistence type="predicted"/>